<reference evidence="7 8" key="1">
    <citation type="submission" date="2017-01" db="EMBL/GenBank/DDBJ databases">
        <title>Draft genome sequence of Pseudomonas pachastrellae type strain CCUG 46540T from a deep sea.</title>
        <authorList>
            <person name="Gomila M."/>
            <person name="Mulet M."/>
            <person name="Lalucat J."/>
            <person name="Garcia-Valdes E."/>
        </authorList>
    </citation>
    <scope>NUCLEOTIDE SEQUENCE [LARGE SCALE GENOMIC DNA]</scope>
    <source>
        <strain evidence="7 8">CCUG 46540</strain>
    </source>
</reference>
<dbReference type="STRING" id="254161.SAMN05216256_117110"/>
<dbReference type="GO" id="GO:0033744">
    <property type="term" value="F:L-methionine:thioredoxin-disulfide S-oxidoreductase activity"/>
    <property type="evidence" value="ECO:0007669"/>
    <property type="project" value="RHEA"/>
</dbReference>
<dbReference type="EC" id="1.8.4.11" evidence="4"/>
<dbReference type="HAMAP" id="MF_01401">
    <property type="entry name" value="MsrA"/>
    <property type="match status" value="1"/>
</dbReference>
<dbReference type="AlphaFoldDB" id="A0A1S8DHQ1"/>
<keyword evidence="1 4" id="KW-0560">Oxidoreductase</keyword>
<sequence length="199" mass="22207">MKYLAPALALLALSPLALANEPVTQGPPGTEMAVFSGGCFWCTESDFDKLPGVVETLSGYTGDSAATADYQQVSAGGTEHIESVAVFYDPSKTSYAELVEAFWPTIDPLTANAQFCDHGYQYSSALYYADDEQKALLEDSRDALKARFDQPIQTLILPRQPFYAAEDYHQDYYEKNPLRYTFYRTTCGRDARLEELWGE</sequence>
<evidence type="ECO:0000256" key="5">
    <source>
        <dbReference type="SAM" id="SignalP"/>
    </source>
</evidence>
<dbReference type="Pfam" id="PF01625">
    <property type="entry name" value="PMSR"/>
    <property type="match status" value="1"/>
</dbReference>
<organism evidence="7 8">
    <name type="scientific">Halopseudomonas pachastrellae</name>
    <dbReference type="NCBI Taxonomy" id="254161"/>
    <lineage>
        <taxon>Bacteria</taxon>
        <taxon>Pseudomonadati</taxon>
        <taxon>Pseudomonadota</taxon>
        <taxon>Gammaproteobacteria</taxon>
        <taxon>Pseudomonadales</taxon>
        <taxon>Pseudomonadaceae</taxon>
        <taxon>Halopseudomonas</taxon>
    </lineage>
</organism>
<comment type="function">
    <text evidence="4">Has an important function as a repair enzyme for proteins that have been inactivated by oxidation. Catalyzes the reversible oxidation-reduction of methionine sulfoxide in proteins to methionine.</text>
</comment>
<evidence type="ECO:0000259" key="6">
    <source>
        <dbReference type="Pfam" id="PF01625"/>
    </source>
</evidence>
<dbReference type="RefSeq" id="WP_083726730.1">
    <property type="nucleotide sequence ID" value="NZ_FOUD01000017.1"/>
</dbReference>
<dbReference type="InterPro" id="IPR036509">
    <property type="entry name" value="Met_Sox_Rdtase_MsrA_sf"/>
</dbReference>
<dbReference type="Proteomes" id="UP000242847">
    <property type="component" value="Unassembled WGS sequence"/>
</dbReference>
<accession>A0A1S8DHQ1</accession>
<feature type="active site" evidence="4">
    <location>
        <position position="39"/>
    </location>
</feature>
<dbReference type="PANTHER" id="PTHR43774:SF1">
    <property type="entry name" value="PEPTIDE METHIONINE SULFOXIDE REDUCTASE MSRA 2"/>
    <property type="match status" value="1"/>
</dbReference>
<evidence type="ECO:0000256" key="1">
    <source>
        <dbReference type="ARBA" id="ARBA00023002"/>
    </source>
</evidence>
<comment type="catalytic activity">
    <reaction evidence="3 4">
        <text>[thioredoxin]-disulfide + L-methionine + H2O = L-methionine (S)-S-oxide + [thioredoxin]-dithiol</text>
        <dbReference type="Rhea" id="RHEA:19993"/>
        <dbReference type="Rhea" id="RHEA-COMP:10698"/>
        <dbReference type="Rhea" id="RHEA-COMP:10700"/>
        <dbReference type="ChEBI" id="CHEBI:15377"/>
        <dbReference type="ChEBI" id="CHEBI:29950"/>
        <dbReference type="ChEBI" id="CHEBI:50058"/>
        <dbReference type="ChEBI" id="CHEBI:57844"/>
        <dbReference type="ChEBI" id="CHEBI:58772"/>
        <dbReference type="EC" id="1.8.4.11"/>
    </reaction>
</comment>
<proteinExistence type="inferred from homology"/>
<feature type="chain" id="PRO_5010587115" description="Peptide methionine sulfoxide reductase MsrA" evidence="5">
    <location>
        <begin position="20"/>
        <end position="199"/>
    </location>
</feature>
<keyword evidence="8" id="KW-1185">Reference proteome</keyword>
<dbReference type="SUPFAM" id="SSF55068">
    <property type="entry name" value="Peptide methionine sulfoxide reductase"/>
    <property type="match status" value="1"/>
</dbReference>
<dbReference type="NCBIfam" id="TIGR00401">
    <property type="entry name" value="msrA"/>
    <property type="match status" value="1"/>
</dbReference>
<feature type="signal peptide" evidence="5">
    <location>
        <begin position="1"/>
        <end position="19"/>
    </location>
</feature>
<dbReference type="PANTHER" id="PTHR43774">
    <property type="entry name" value="PEPTIDE METHIONINE SULFOXIDE REDUCTASE"/>
    <property type="match status" value="1"/>
</dbReference>
<dbReference type="Gene3D" id="3.30.1060.10">
    <property type="entry name" value="Peptide methionine sulphoxide reductase MsrA"/>
    <property type="match status" value="1"/>
</dbReference>
<protein>
    <recommendedName>
        <fullName evidence="4">Peptide methionine sulfoxide reductase MsrA</fullName>
        <shortName evidence="4">Protein-methionine-S-oxide reductase</shortName>
        <ecNumber evidence="4">1.8.4.11</ecNumber>
    </recommendedName>
    <alternativeName>
        <fullName evidence="4">Peptide-methionine (S)-S-oxide reductase</fullName>
        <shortName evidence="4">Peptide Met(O) reductase</shortName>
    </alternativeName>
</protein>
<dbReference type="OrthoDB" id="4174719at2"/>
<name>A0A1S8DHQ1_9GAMM</name>
<evidence type="ECO:0000313" key="7">
    <source>
        <dbReference type="EMBL" id="ONM44306.1"/>
    </source>
</evidence>
<dbReference type="GO" id="GO:0008113">
    <property type="term" value="F:peptide-methionine (S)-S-oxide reductase activity"/>
    <property type="evidence" value="ECO:0007669"/>
    <property type="project" value="UniProtKB-UniRule"/>
</dbReference>
<comment type="catalytic activity">
    <reaction evidence="2 4">
        <text>L-methionyl-[protein] + [thioredoxin]-disulfide + H2O = L-methionyl-(S)-S-oxide-[protein] + [thioredoxin]-dithiol</text>
        <dbReference type="Rhea" id="RHEA:14217"/>
        <dbReference type="Rhea" id="RHEA-COMP:10698"/>
        <dbReference type="Rhea" id="RHEA-COMP:10700"/>
        <dbReference type="Rhea" id="RHEA-COMP:12313"/>
        <dbReference type="Rhea" id="RHEA-COMP:12315"/>
        <dbReference type="ChEBI" id="CHEBI:15377"/>
        <dbReference type="ChEBI" id="CHEBI:16044"/>
        <dbReference type="ChEBI" id="CHEBI:29950"/>
        <dbReference type="ChEBI" id="CHEBI:44120"/>
        <dbReference type="ChEBI" id="CHEBI:50058"/>
        <dbReference type="EC" id="1.8.4.11"/>
    </reaction>
</comment>
<feature type="domain" description="Peptide methionine sulphoxide reductase MsrA" evidence="6">
    <location>
        <begin position="33"/>
        <end position="181"/>
    </location>
</feature>
<evidence type="ECO:0000256" key="3">
    <source>
        <dbReference type="ARBA" id="ARBA00048782"/>
    </source>
</evidence>
<evidence type="ECO:0000256" key="2">
    <source>
        <dbReference type="ARBA" id="ARBA00047806"/>
    </source>
</evidence>
<evidence type="ECO:0000313" key="8">
    <source>
        <dbReference type="Proteomes" id="UP000242847"/>
    </source>
</evidence>
<comment type="caution">
    <text evidence="7">The sequence shown here is derived from an EMBL/GenBank/DDBJ whole genome shotgun (WGS) entry which is preliminary data.</text>
</comment>
<comment type="similarity">
    <text evidence="4">Belongs to the MsrA Met sulfoxide reductase family.</text>
</comment>
<evidence type="ECO:0000256" key="4">
    <source>
        <dbReference type="HAMAP-Rule" id="MF_01401"/>
    </source>
</evidence>
<keyword evidence="5" id="KW-0732">Signal</keyword>
<dbReference type="InterPro" id="IPR002569">
    <property type="entry name" value="Met_Sox_Rdtase_MsrA_dom"/>
</dbReference>
<gene>
    <name evidence="4" type="primary">msrA</name>
    <name evidence="7" type="ORF">BXT89_08685</name>
</gene>
<dbReference type="EMBL" id="MUBC01000015">
    <property type="protein sequence ID" value="ONM44306.1"/>
    <property type="molecule type" value="Genomic_DNA"/>
</dbReference>